<evidence type="ECO:0000256" key="1">
    <source>
        <dbReference type="SAM" id="MobiDB-lite"/>
    </source>
</evidence>
<proteinExistence type="predicted"/>
<gene>
    <name evidence="2" type="ORF">RIB2604_01705570</name>
</gene>
<feature type="region of interest" description="Disordered" evidence="1">
    <location>
        <begin position="66"/>
        <end position="88"/>
    </location>
</feature>
<protein>
    <submittedName>
        <fullName evidence="2">Leucine rich repeat protein</fullName>
    </submittedName>
</protein>
<name>A0A146FC14_ASPKA</name>
<sequence>MRQEDRRRAACFCAQVRAHRLSHVDEHRSGKAKKERKKLSKRMNSIFVVSVADPPAASRVYRPLLSPNADSVSPLNLPLSPRSSPTPYRLSWVLPLSHE</sequence>
<reference evidence="3" key="2">
    <citation type="submission" date="2016-02" db="EMBL/GenBank/DDBJ databases">
        <title>Genome sequencing of Aspergillus luchuensis NBRC 4314.</title>
        <authorList>
            <person name="Yamada O."/>
        </authorList>
    </citation>
    <scope>NUCLEOTIDE SEQUENCE [LARGE SCALE GENOMIC DNA]</scope>
    <source>
        <strain evidence="3">RIB 2604</strain>
    </source>
</reference>
<organism evidence="2 3">
    <name type="scientific">Aspergillus kawachii</name>
    <name type="common">White koji mold</name>
    <name type="synonym">Aspergillus awamori var. kawachi</name>
    <dbReference type="NCBI Taxonomy" id="1069201"/>
    <lineage>
        <taxon>Eukaryota</taxon>
        <taxon>Fungi</taxon>
        <taxon>Dikarya</taxon>
        <taxon>Ascomycota</taxon>
        <taxon>Pezizomycotina</taxon>
        <taxon>Eurotiomycetes</taxon>
        <taxon>Eurotiomycetidae</taxon>
        <taxon>Eurotiales</taxon>
        <taxon>Aspergillaceae</taxon>
        <taxon>Aspergillus</taxon>
        <taxon>Aspergillus subgen. Circumdati</taxon>
    </lineage>
</organism>
<comment type="caution">
    <text evidence="2">The sequence shown here is derived from an EMBL/GenBank/DDBJ whole genome shotgun (WGS) entry which is preliminary data.</text>
</comment>
<reference evidence="2 3" key="1">
    <citation type="journal article" date="2016" name="DNA Res.">
        <title>Genome sequence of Aspergillus luchuensis NBRC 4314.</title>
        <authorList>
            <person name="Yamada O."/>
            <person name="Machida M."/>
            <person name="Hosoyama A."/>
            <person name="Goto M."/>
            <person name="Takahashi T."/>
            <person name="Futagami T."/>
            <person name="Yamagata Y."/>
            <person name="Takeuchi M."/>
            <person name="Kobayashi T."/>
            <person name="Koike H."/>
            <person name="Abe K."/>
            <person name="Asai K."/>
            <person name="Arita M."/>
            <person name="Fujita N."/>
            <person name="Fukuda K."/>
            <person name="Higa K."/>
            <person name="Horikawa H."/>
            <person name="Ishikawa T."/>
            <person name="Jinno K."/>
            <person name="Kato Y."/>
            <person name="Kirimura K."/>
            <person name="Mizutani O."/>
            <person name="Nakasone K."/>
            <person name="Sano M."/>
            <person name="Shiraishi Y."/>
            <person name="Tsukahara M."/>
            <person name="Gomi K."/>
        </authorList>
    </citation>
    <scope>NUCLEOTIDE SEQUENCE [LARGE SCALE GENOMIC DNA]</scope>
    <source>
        <strain evidence="2 3">RIB 2604</strain>
    </source>
</reference>
<evidence type="ECO:0000313" key="3">
    <source>
        <dbReference type="Proteomes" id="UP000075230"/>
    </source>
</evidence>
<feature type="compositionally biased region" description="Low complexity" evidence="1">
    <location>
        <begin position="73"/>
        <end position="88"/>
    </location>
</feature>
<accession>A0A146FC14</accession>
<dbReference type="EMBL" id="BCWF01000017">
    <property type="protein sequence ID" value="GAT23418.1"/>
    <property type="molecule type" value="Genomic_DNA"/>
</dbReference>
<dbReference type="AlphaFoldDB" id="A0A146FC14"/>
<evidence type="ECO:0000313" key="2">
    <source>
        <dbReference type="EMBL" id="GAT23418.1"/>
    </source>
</evidence>
<dbReference type="Proteomes" id="UP000075230">
    <property type="component" value="Unassembled WGS sequence"/>
</dbReference>